<feature type="non-terminal residue" evidence="2">
    <location>
        <position position="341"/>
    </location>
</feature>
<dbReference type="Gene3D" id="3.30.300.30">
    <property type="match status" value="1"/>
</dbReference>
<evidence type="ECO:0000259" key="1">
    <source>
        <dbReference type="PROSITE" id="PS50075"/>
    </source>
</evidence>
<dbReference type="PROSITE" id="PS50075">
    <property type="entry name" value="CARRIER"/>
    <property type="match status" value="1"/>
</dbReference>
<organism evidence="2 4">
    <name type="scientific">Didymodactylos carnosus</name>
    <dbReference type="NCBI Taxonomy" id="1234261"/>
    <lineage>
        <taxon>Eukaryota</taxon>
        <taxon>Metazoa</taxon>
        <taxon>Spiralia</taxon>
        <taxon>Gnathifera</taxon>
        <taxon>Rotifera</taxon>
        <taxon>Eurotatoria</taxon>
        <taxon>Bdelloidea</taxon>
        <taxon>Philodinida</taxon>
        <taxon>Philodinidae</taxon>
        <taxon>Didymodactylos</taxon>
    </lineage>
</organism>
<dbReference type="Pfam" id="PF00501">
    <property type="entry name" value="AMP-binding"/>
    <property type="match status" value="1"/>
</dbReference>
<evidence type="ECO:0000313" key="2">
    <source>
        <dbReference type="EMBL" id="CAF1564914.1"/>
    </source>
</evidence>
<dbReference type="SUPFAM" id="SSF56801">
    <property type="entry name" value="Acetyl-CoA synthetase-like"/>
    <property type="match status" value="1"/>
</dbReference>
<dbReference type="Proteomes" id="UP000663829">
    <property type="component" value="Unassembled WGS sequence"/>
</dbReference>
<dbReference type="Pfam" id="PF00550">
    <property type="entry name" value="PP-binding"/>
    <property type="match status" value="1"/>
</dbReference>
<dbReference type="GO" id="GO:0043041">
    <property type="term" value="P:amino acid activation for nonribosomal peptide biosynthetic process"/>
    <property type="evidence" value="ECO:0007669"/>
    <property type="project" value="TreeGrafter"/>
</dbReference>
<gene>
    <name evidence="2" type="ORF">GPM918_LOCUS40013</name>
    <name evidence="3" type="ORF">SRO942_LOCUS40925</name>
</gene>
<accession>A0A815Y2H2</accession>
<proteinExistence type="predicted"/>
<name>A0A815Y2H2_9BILA</name>
<dbReference type="InterPro" id="IPR042099">
    <property type="entry name" value="ANL_N_sf"/>
</dbReference>
<dbReference type="Proteomes" id="UP000681722">
    <property type="component" value="Unassembled WGS sequence"/>
</dbReference>
<dbReference type="GO" id="GO:0031177">
    <property type="term" value="F:phosphopantetheine binding"/>
    <property type="evidence" value="ECO:0007669"/>
    <property type="project" value="TreeGrafter"/>
</dbReference>
<dbReference type="GO" id="GO:0005737">
    <property type="term" value="C:cytoplasm"/>
    <property type="evidence" value="ECO:0007669"/>
    <property type="project" value="TreeGrafter"/>
</dbReference>
<dbReference type="Gene3D" id="3.40.50.12780">
    <property type="entry name" value="N-terminal domain of ligase-like"/>
    <property type="match status" value="1"/>
</dbReference>
<dbReference type="GO" id="GO:0044550">
    <property type="term" value="P:secondary metabolite biosynthetic process"/>
    <property type="evidence" value="ECO:0007669"/>
    <property type="project" value="TreeGrafter"/>
</dbReference>
<comment type="caution">
    <text evidence="2">The sequence shown here is derived from an EMBL/GenBank/DDBJ whole genome shotgun (WGS) entry which is preliminary data.</text>
</comment>
<feature type="domain" description="Carrier" evidence="1">
    <location>
        <begin position="245"/>
        <end position="320"/>
    </location>
</feature>
<dbReference type="AlphaFoldDB" id="A0A815Y2H2"/>
<dbReference type="PANTHER" id="PTHR45527">
    <property type="entry name" value="NONRIBOSOMAL PEPTIDE SYNTHETASE"/>
    <property type="match status" value="1"/>
</dbReference>
<dbReference type="OrthoDB" id="416786at2759"/>
<dbReference type="EMBL" id="CAJNOQ010028888">
    <property type="protein sequence ID" value="CAF1564914.1"/>
    <property type="molecule type" value="Genomic_DNA"/>
</dbReference>
<protein>
    <recommendedName>
        <fullName evidence="1">Carrier domain-containing protein</fullName>
    </recommendedName>
</protein>
<reference evidence="2" key="1">
    <citation type="submission" date="2021-02" db="EMBL/GenBank/DDBJ databases">
        <authorList>
            <person name="Nowell W R."/>
        </authorList>
    </citation>
    <scope>NUCLEOTIDE SEQUENCE</scope>
</reference>
<sequence>MLPRTVLKVITHLNQQSTFYNVYGPTECTIISTHHIVRVSEDLTLQCIGRPAPNYSCFLFDEYLQPVLPSATAELYVGGPGVFSGYLNRDDLTKQVLIDIPGVVDGKCYKTGDLVKLDSNGELYFVGRVDFQIKLRGQRIETGEIEKTILSSSHNINNCIVIKTPVNEMNQQEYLAAYISTLDSDSETLRSKIKDYCQLHLPSYMVPSLFIILDEFPLNSNGKIDRKQLPPVDFTQLNNEHEYVEPKTEFDKEIHDLWCKVLNLDKISMNANFFSLGGNSLLLIKLFNYYQAMYSNHINISTLFKQSTIFEHAELLTESIRTKEDSITEEQAHWETFNIND</sequence>
<dbReference type="Gene3D" id="1.10.1200.10">
    <property type="entry name" value="ACP-like"/>
    <property type="match status" value="1"/>
</dbReference>
<dbReference type="PANTHER" id="PTHR45527:SF1">
    <property type="entry name" value="FATTY ACID SYNTHASE"/>
    <property type="match status" value="1"/>
</dbReference>
<dbReference type="InterPro" id="IPR000873">
    <property type="entry name" value="AMP-dep_synth/lig_dom"/>
</dbReference>
<evidence type="ECO:0000313" key="4">
    <source>
        <dbReference type="Proteomes" id="UP000663829"/>
    </source>
</evidence>
<dbReference type="InterPro" id="IPR036736">
    <property type="entry name" value="ACP-like_sf"/>
</dbReference>
<dbReference type="InterPro" id="IPR009081">
    <property type="entry name" value="PP-bd_ACP"/>
</dbReference>
<keyword evidence="4" id="KW-1185">Reference proteome</keyword>
<dbReference type="Pfam" id="PF13193">
    <property type="entry name" value="AMP-binding_C"/>
    <property type="match status" value="1"/>
</dbReference>
<dbReference type="EMBL" id="CAJOBC010094663">
    <property type="protein sequence ID" value="CAF4426893.1"/>
    <property type="molecule type" value="Genomic_DNA"/>
</dbReference>
<dbReference type="SUPFAM" id="SSF47336">
    <property type="entry name" value="ACP-like"/>
    <property type="match status" value="1"/>
</dbReference>
<evidence type="ECO:0000313" key="3">
    <source>
        <dbReference type="EMBL" id="CAF4426893.1"/>
    </source>
</evidence>
<dbReference type="InterPro" id="IPR025110">
    <property type="entry name" value="AMP-bd_C"/>
</dbReference>
<dbReference type="InterPro" id="IPR045851">
    <property type="entry name" value="AMP-bd_C_sf"/>
</dbReference>